<sequence>MKFNIGIYLTTEQIQGNELPCSIKPNETYILNTLSTPNYIDIFDKFYKEKIVLIIIVKNYEIFLYDFRKYDHLDYNLLPIALSNDRERVYKSIDDKEEGVELSFRPDIFQSIHTSLANPQSYLSEISLINKIYKHLLEGGKSLASIQKYFKENISDEINSLLFAEIIDLRKGKYFINQKLLNCHLKSKIKRY</sequence>
<accession>A0A059EZS5</accession>
<dbReference type="EMBL" id="KK365177">
    <property type="protein sequence ID" value="KCZ80523.1"/>
    <property type="molecule type" value="Genomic_DNA"/>
</dbReference>
<reference evidence="2" key="1">
    <citation type="submission" date="2013-02" db="EMBL/GenBank/DDBJ databases">
        <authorList>
            <consortium name="The Broad Institute Genome Sequencing Platform"/>
            <person name="Cuomo C."/>
            <person name="Becnel J."/>
            <person name="Sanscrainte N."/>
            <person name="Walker B."/>
            <person name="Young S.K."/>
            <person name="Zeng Q."/>
            <person name="Gargeya S."/>
            <person name="Fitzgerald M."/>
            <person name="Haas B."/>
            <person name="Abouelleil A."/>
            <person name="Alvarado L."/>
            <person name="Arachchi H.M."/>
            <person name="Berlin A.M."/>
            <person name="Chapman S.B."/>
            <person name="Dewar J."/>
            <person name="Goldberg J."/>
            <person name="Griggs A."/>
            <person name="Gujja S."/>
            <person name="Hansen M."/>
            <person name="Howarth C."/>
            <person name="Imamovic A."/>
            <person name="Larimer J."/>
            <person name="McCowan C."/>
            <person name="Murphy C."/>
            <person name="Neiman D."/>
            <person name="Pearson M."/>
            <person name="Priest M."/>
            <person name="Roberts A."/>
            <person name="Saif S."/>
            <person name="Shea T."/>
            <person name="Sisk P."/>
            <person name="Sykes S."/>
            <person name="Wortman J."/>
            <person name="Nusbaum C."/>
            <person name="Birren B."/>
        </authorList>
    </citation>
    <scope>NUCLEOTIDE SEQUENCE [LARGE SCALE GENOMIC DNA]</scope>
    <source>
        <strain evidence="2">PRA339</strain>
    </source>
</reference>
<gene>
    <name evidence="1" type="ORF">H312_02085</name>
</gene>
<evidence type="ECO:0000313" key="2">
    <source>
        <dbReference type="Proteomes" id="UP000030655"/>
    </source>
</evidence>
<dbReference type="AlphaFoldDB" id="A0A059EZS5"/>
<protein>
    <submittedName>
        <fullName evidence="1">Uncharacterized protein</fullName>
    </submittedName>
</protein>
<evidence type="ECO:0000313" key="1">
    <source>
        <dbReference type="EMBL" id="KCZ80523.1"/>
    </source>
</evidence>
<organism evidence="1 2">
    <name type="scientific">Anncaliia algerae PRA339</name>
    <dbReference type="NCBI Taxonomy" id="1288291"/>
    <lineage>
        <taxon>Eukaryota</taxon>
        <taxon>Fungi</taxon>
        <taxon>Fungi incertae sedis</taxon>
        <taxon>Microsporidia</taxon>
        <taxon>Tubulinosematoidea</taxon>
        <taxon>Tubulinosematidae</taxon>
        <taxon>Anncaliia</taxon>
    </lineage>
</organism>
<reference evidence="1 2" key="2">
    <citation type="submission" date="2014-03" db="EMBL/GenBank/DDBJ databases">
        <title>The Genome Sequence of Anncaliia algerae insect isolate PRA339.</title>
        <authorList>
            <consortium name="The Broad Institute Genome Sequencing Platform"/>
            <consortium name="The Broad Institute Genome Sequencing Center for Infectious Disease"/>
            <person name="Cuomo C."/>
            <person name="Becnel J."/>
            <person name="Sanscrainte N."/>
            <person name="Walker B."/>
            <person name="Young S.K."/>
            <person name="Zeng Q."/>
            <person name="Gargeya S."/>
            <person name="Fitzgerald M."/>
            <person name="Haas B."/>
            <person name="Abouelleil A."/>
            <person name="Alvarado L."/>
            <person name="Arachchi H.M."/>
            <person name="Berlin A.M."/>
            <person name="Chapman S.B."/>
            <person name="Dewar J."/>
            <person name="Goldberg J."/>
            <person name="Griggs A."/>
            <person name="Gujja S."/>
            <person name="Hansen M."/>
            <person name="Howarth C."/>
            <person name="Imamovic A."/>
            <person name="Larimer J."/>
            <person name="McCowan C."/>
            <person name="Murphy C."/>
            <person name="Neiman D."/>
            <person name="Pearson M."/>
            <person name="Priest M."/>
            <person name="Roberts A."/>
            <person name="Saif S."/>
            <person name="Shea T."/>
            <person name="Sisk P."/>
            <person name="Sykes S."/>
            <person name="Wortman J."/>
            <person name="Nusbaum C."/>
            <person name="Birren B."/>
        </authorList>
    </citation>
    <scope>NUCLEOTIDE SEQUENCE [LARGE SCALE GENOMIC DNA]</scope>
    <source>
        <strain evidence="1 2">PRA339</strain>
    </source>
</reference>
<dbReference type="VEuPathDB" id="MicrosporidiaDB:H312_02085"/>
<keyword evidence="2" id="KW-1185">Reference proteome</keyword>
<proteinExistence type="predicted"/>
<name>A0A059EZS5_9MICR</name>
<dbReference type="HOGENOM" id="CLU_116395_0_0_1"/>
<dbReference type="Proteomes" id="UP000030655">
    <property type="component" value="Unassembled WGS sequence"/>
</dbReference>
<dbReference type="OrthoDB" id="2196169at2759"/>